<gene>
    <name evidence="1" type="ORF">PSYICH_LOCUS390</name>
</gene>
<proteinExistence type="predicted"/>
<organism evidence="1 2">
    <name type="scientific">Psylliodes chrysocephalus</name>
    <dbReference type="NCBI Taxonomy" id="3402493"/>
    <lineage>
        <taxon>Eukaryota</taxon>
        <taxon>Metazoa</taxon>
        <taxon>Ecdysozoa</taxon>
        <taxon>Arthropoda</taxon>
        <taxon>Hexapoda</taxon>
        <taxon>Insecta</taxon>
        <taxon>Pterygota</taxon>
        <taxon>Neoptera</taxon>
        <taxon>Endopterygota</taxon>
        <taxon>Coleoptera</taxon>
        <taxon>Polyphaga</taxon>
        <taxon>Cucujiformia</taxon>
        <taxon>Chrysomeloidea</taxon>
        <taxon>Chrysomelidae</taxon>
        <taxon>Galerucinae</taxon>
        <taxon>Alticini</taxon>
        <taxon>Psylliodes</taxon>
    </lineage>
</organism>
<dbReference type="OrthoDB" id="6779639at2759"/>
<protein>
    <submittedName>
        <fullName evidence="1">Uncharacterized protein</fullName>
    </submittedName>
</protein>
<evidence type="ECO:0000313" key="2">
    <source>
        <dbReference type="Proteomes" id="UP001153636"/>
    </source>
</evidence>
<sequence>MKQIVKGKFSVKHTNNSTILFVEEKEDHEKMVSNIRAEKLPYHTYSNRDEKTHAFILRGLADETKIENIDEDLSEEYEIKAKNIFRMNNKKSTAVPCHNAPPVDTGLSE</sequence>
<name>A0A9P0CGS0_9CUCU</name>
<dbReference type="EMBL" id="OV651813">
    <property type="protein sequence ID" value="CAH1099610.1"/>
    <property type="molecule type" value="Genomic_DNA"/>
</dbReference>
<accession>A0A9P0CGS0</accession>
<evidence type="ECO:0000313" key="1">
    <source>
        <dbReference type="EMBL" id="CAH1099610.1"/>
    </source>
</evidence>
<keyword evidence="2" id="KW-1185">Reference proteome</keyword>
<reference evidence="1" key="1">
    <citation type="submission" date="2022-01" db="EMBL/GenBank/DDBJ databases">
        <authorList>
            <person name="King R."/>
        </authorList>
    </citation>
    <scope>NUCLEOTIDE SEQUENCE</scope>
</reference>
<dbReference type="AlphaFoldDB" id="A0A9P0CGS0"/>
<dbReference type="Proteomes" id="UP001153636">
    <property type="component" value="Chromosome 1"/>
</dbReference>